<dbReference type="Proteomes" id="UP001345827">
    <property type="component" value="Unassembled WGS sequence"/>
</dbReference>
<comment type="caution">
    <text evidence="2">The sequence shown here is derived from an EMBL/GenBank/DDBJ whole genome shotgun (WGS) entry which is preliminary data.</text>
</comment>
<proteinExistence type="predicted"/>
<accession>A0AAV9Q609</accession>
<organism evidence="2 3">
    <name type="scientific">Vermiconidia calcicola</name>
    <dbReference type="NCBI Taxonomy" id="1690605"/>
    <lineage>
        <taxon>Eukaryota</taxon>
        <taxon>Fungi</taxon>
        <taxon>Dikarya</taxon>
        <taxon>Ascomycota</taxon>
        <taxon>Pezizomycotina</taxon>
        <taxon>Dothideomycetes</taxon>
        <taxon>Dothideomycetidae</taxon>
        <taxon>Mycosphaerellales</taxon>
        <taxon>Extremaceae</taxon>
        <taxon>Vermiconidia</taxon>
    </lineage>
</organism>
<reference evidence="2 3" key="1">
    <citation type="submission" date="2023-06" db="EMBL/GenBank/DDBJ databases">
        <title>Black Yeasts Isolated from many extreme environments.</title>
        <authorList>
            <person name="Coleine C."/>
            <person name="Stajich J.E."/>
            <person name="Selbmann L."/>
        </authorList>
    </citation>
    <scope>NUCLEOTIDE SEQUENCE [LARGE SCALE GENOMIC DNA]</scope>
    <source>
        <strain evidence="2 3">CCFEE 5887</strain>
    </source>
</reference>
<feature type="compositionally biased region" description="Low complexity" evidence="1">
    <location>
        <begin position="8"/>
        <end position="24"/>
    </location>
</feature>
<feature type="compositionally biased region" description="Polar residues" evidence="1">
    <location>
        <begin position="45"/>
        <end position="59"/>
    </location>
</feature>
<protein>
    <submittedName>
        <fullName evidence="2">Uncharacterized protein</fullName>
    </submittedName>
</protein>
<sequence length="301" mass="32540">MSSLPGQTNGAAATATVSSATSNSDFPPNIKPTTNLALTNAATTEPKNNEISYSSPEPTQSERSDREAAPSAFEGEDVHDDSSNADMQLHQLAASPTEVSYIDWDDDDGRRGPSRIARVKKSLADLRAAERFIADVTSAKKTVTSRDNHDVAALQCSTIESGISTPTPADCRQQMARKHADRPLPDIPVPIQSMPQGGSVNVDAQSTSKVKKRSGHKCRLAKYAPQNAQCLPSQMHDRRGSISSEPDSPLPMSMPSPTIQKRKRISSVSFKSGRSEKKKKKSRLGTVGKLVRAVLRLKKDH</sequence>
<evidence type="ECO:0000256" key="1">
    <source>
        <dbReference type="SAM" id="MobiDB-lite"/>
    </source>
</evidence>
<feature type="region of interest" description="Disordered" evidence="1">
    <location>
        <begin position="229"/>
        <end position="287"/>
    </location>
</feature>
<feature type="region of interest" description="Disordered" evidence="1">
    <location>
        <begin position="192"/>
        <end position="217"/>
    </location>
</feature>
<evidence type="ECO:0000313" key="3">
    <source>
        <dbReference type="Proteomes" id="UP001345827"/>
    </source>
</evidence>
<keyword evidence="3" id="KW-1185">Reference proteome</keyword>
<feature type="compositionally biased region" description="Polar residues" evidence="1">
    <location>
        <begin position="193"/>
        <end position="208"/>
    </location>
</feature>
<dbReference type="AlphaFoldDB" id="A0AAV9Q609"/>
<name>A0AAV9Q609_9PEZI</name>
<feature type="region of interest" description="Disordered" evidence="1">
    <location>
        <begin position="1"/>
        <end position="94"/>
    </location>
</feature>
<gene>
    <name evidence="2" type="ORF">LTR25_005743</name>
</gene>
<feature type="compositionally biased region" description="Low complexity" evidence="1">
    <location>
        <begin position="33"/>
        <end position="44"/>
    </location>
</feature>
<evidence type="ECO:0000313" key="2">
    <source>
        <dbReference type="EMBL" id="KAK5535841.1"/>
    </source>
</evidence>
<dbReference type="EMBL" id="JAXLQG010000009">
    <property type="protein sequence ID" value="KAK5535841.1"/>
    <property type="molecule type" value="Genomic_DNA"/>
</dbReference>